<comment type="caution">
    <text evidence="6">The sequence shown here is derived from an EMBL/GenBank/DDBJ whole genome shotgun (WGS) entry which is preliminary data.</text>
</comment>
<dbReference type="GO" id="GO:0016020">
    <property type="term" value="C:membrane"/>
    <property type="evidence" value="ECO:0007669"/>
    <property type="project" value="TreeGrafter"/>
</dbReference>
<evidence type="ECO:0000256" key="1">
    <source>
        <dbReference type="ARBA" id="ARBA00004496"/>
    </source>
</evidence>
<dbReference type="AlphaFoldDB" id="A0A1R2CHD3"/>
<gene>
    <name evidence="6" type="ORF">SteCoe_9772</name>
</gene>
<evidence type="ECO:0000256" key="4">
    <source>
        <dbReference type="ARBA" id="ARBA00022927"/>
    </source>
</evidence>
<dbReference type="GO" id="GO:0006914">
    <property type="term" value="P:autophagy"/>
    <property type="evidence" value="ECO:0007669"/>
    <property type="project" value="TreeGrafter"/>
</dbReference>
<keyword evidence="7" id="KW-1185">Reference proteome</keyword>
<evidence type="ECO:0000313" key="6">
    <source>
        <dbReference type="EMBL" id="OMJ88356.1"/>
    </source>
</evidence>
<proteinExistence type="predicted"/>
<dbReference type="Pfam" id="PF10367">
    <property type="entry name" value="zf-Vps39_C"/>
    <property type="match status" value="1"/>
</dbReference>
<sequence>MAQLYTIHHLLNIDYRLTALEAARNKLFIGDTKGQIFMYNILNPGTQNETLIQSPNTGRLGKSKFEKIKADKERSVIFAISEGLLAAFDMNDLEEVQNFNKNNNCFSINEAPGYGGEMCVVQNKKKLQIYKWNSVKTGIRSKQGGFFLEKEYSVPEAPAAMVWNKDYICLGFIKKNYMIINSESGAVINMDVNTGPTNSIPYIKAVFDDFYCLWGNILLPMEGSTGNNAMRNPISFSENKHLACAGVNDQYMIIATENTLEIYGVSEGTLLQREDTPQQILFIADSDNQLIYSTTGNLYVLHQVPLSDQINRLLLECKIQDARKLLGKMLEGEVNTESQYEQFYLDAAWCLFKQLKFLNSAENFVLTNFDPREIMCMFPEYSAKYQGERIKNISQIIQDGMSGSRESENITNLIKERHFQAKIATVTMLVQKRKTICEPPKAGKIIGIYTFLKSSFSINKLTGDSISREEIIEHVDTFLLKLLVDISLVEADNKKFTDKFVKAPYKLLSEMFEPGYKVSLNFQDCEAFLKSKGDKARIPLAMFYESSGRKEDALKIFKDQTSSDVKTREDFAKQTVRILLRVTDKQIVFKYSEWVLTSFPEIGLEIFTSPEEQHHISYDLILDFLNKYNSDQSSLVEHYLRWLVEIKQVDTERFHTKLALCYISKLFNIIPKESKEEILPPNSQQNIFNNYQKDLMNILKKSKYYHAKTILEEIDNSWMIKAQVLLLGREKKHTEALSILVLDGIIKGKFTKAEKYCTRNGDNLLSKLLKIYIEKSLEYEKKIIPNDPNKENQNQAQKFKKFAFELLKKYSTHPDLDPTSVMEIIPDNWSLSSASENSLQLYLHVALSHSLHKSRVAKIIRHLSDMELIQTECEWTDRRKAFVRITNEKLCDMCKKKIGDRPFGVYPNGKVVHQKCMGSPNVCPVTNVNFESLV</sequence>
<dbReference type="PANTHER" id="PTHR12894">
    <property type="entry name" value="CNH DOMAIN CONTAINING"/>
    <property type="match status" value="1"/>
</dbReference>
<dbReference type="GO" id="GO:0034058">
    <property type="term" value="P:endosomal vesicle fusion"/>
    <property type="evidence" value="ECO:0007669"/>
    <property type="project" value="TreeGrafter"/>
</dbReference>
<dbReference type="InterPro" id="IPR019452">
    <property type="entry name" value="VPS39/TGF_beta_rcpt-assoc_1"/>
</dbReference>
<dbReference type="PROSITE" id="PS50219">
    <property type="entry name" value="CNH"/>
    <property type="match status" value="1"/>
</dbReference>
<dbReference type="OrthoDB" id="5325112at2759"/>
<evidence type="ECO:0000256" key="2">
    <source>
        <dbReference type="ARBA" id="ARBA00022448"/>
    </source>
</evidence>
<dbReference type="SUPFAM" id="SSF50978">
    <property type="entry name" value="WD40 repeat-like"/>
    <property type="match status" value="1"/>
</dbReference>
<accession>A0A1R2CHD3</accession>
<dbReference type="Proteomes" id="UP000187209">
    <property type="component" value="Unassembled WGS sequence"/>
</dbReference>
<dbReference type="PANTHER" id="PTHR12894:SF27">
    <property type="entry name" value="TRANSFORMING GROWTH FACTOR-BETA RECEPTOR-ASSOCIATED PROTEIN 1"/>
    <property type="match status" value="1"/>
</dbReference>
<dbReference type="InterPro" id="IPR032914">
    <property type="entry name" value="Vam6/VPS39/TRAP1"/>
</dbReference>
<protein>
    <recommendedName>
        <fullName evidence="5">CNH domain-containing protein</fullName>
    </recommendedName>
</protein>
<dbReference type="InterPro" id="IPR036322">
    <property type="entry name" value="WD40_repeat_dom_sf"/>
</dbReference>
<comment type="subcellular location">
    <subcellularLocation>
        <location evidence="1">Cytoplasm</location>
    </subcellularLocation>
</comment>
<keyword evidence="3" id="KW-0963">Cytoplasm</keyword>
<dbReference type="Pfam" id="PF10366">
    <property type="entry name" value="Vps39_1"/>
    <property type="match status" value="1"/>
</dbReference>
<feature type="domain" description="CNH" evidence="5">
    <location>
        <begin position="14"/>
        <end position="289"/>
    </location>
</feature>
<reference evidence="6 7" key="1">
    <citation type="submission" date="2016-11" db="EMBL/GenBank/DDBJ databases">
        <title>The macronuclear genome of Stentor coeruleus: a giant cell with tiny introns.</title>
        <authorList>
            <person name="Slabodnick M."/>
            <person name="Ruby J.G."/>
            <person name="Reiff S.B."/>
            <person name="Swart E.C."/>
            <person name="Gosai S."/>
            <person name="Prabakaran S."/>
            <person name="Witkowska E."/>
            <person name="Larue G.E."/>
            <person name="Fisher S."/>
            <person name="Freeman R.M."/>
            <person name="Gunawardena J."/>
            <person name="Chu W."/>
            <person name="Stover N.A."/>
            <person name="Gregory B.D."/>
            <person name="Nowacki M."/>
            <person name="Derisi J."/>
            <person name="Roy S.W."/>
            <person name="Marshall W.F."/>
            <person name="Sood P."/>
        </authorList>
    </citation>
    <scope>NUCLEOTIDE SEQUENCE [LARGE SCALE GENOMIC DNA]</scope>
    <source>
        <strain evidence="6">WM001</strain>
    </source>
</reference>
<evidence type="ECO:0000256" key="3">
    <source>
        <dbReference type="ARBA" id="ARBA00022490"/>
    </source>
</evidence>
<dbReference type="EMBL" id="MPUH01000153">
    <property type="protein sequence ID" value="OMJ88356.1"/>
    <property type="molecule type" value="Genomic_DNA"/>
</dbReference>
<keyword evidence="2" id="KW-0813">Transport</keyword>
<dbReference type="InterPro" id="IPR019453">
    <property type="entry name" value="VPS39/TGFA1_Znf"/>
</dbReference>
<dbReference type="GO" id="GO:0005737">
    <property type="term" value="C:cytoplasm"/>
    <property type="evidence" value="ECO:0007669"/>
    <property type="project" value="UniProtKB-SubCell"/>
</dbReference>
<evidence type="ECO:0000313" key="7">
    <source>
        <dbReference type="Proteomes" id="UP000187209"/>
    </source>
</evidence>
<dbReference type="GO" id="GO:0015031">
    <property type="term" value="P:protein transport"/>
    <property type="evidence" value="ECO:0007669"/>
    <property type="project" value="UniProtKB-KW"/>
</dbReference>
<organism evidence="6 7">
    <name type="scientific">Stentor coeruleus</name>
    <dbReference type="NCBI Taxonomy" id="5963"/>
    <lineage>
        <taxon>Eukaryota</taxon>
        <taxon>Sar</taxon>
        <taxon>Alveolata</taxon>
        <taxon>Ciliophora</taxon>
        <taxon>Postciliodesmatophora</taxon>
        <taxon>Heterotrichea</taxon>
        <taxon>Heterotrichida</taxon>
        <taxon>Stentoridae</taxon>
        <taxon>Stentor</taxon>
    </lineage>
</organism>
<evidence type="ECO:0000259" key="5">
    <source>
        <dbReference type="PROSITE" id="PS50219"/>
    </source>
</evidence>
<name>A0A1R2CHD3_9CILI</name>
<keyword evidence="4" id="KW-0653">Protein transport</keyword>
<dbReference type="InterPro" id="IPR001180">
    <property type="entry name" value="CNH_dom"/>
</dbReference>